<dbReference type="RefSeq" id="WP_345531624.1">
    <property type="nucleotide sequence ID" value="NZ_BAABLD010000005.1"/>
</dbReference>
<sequence>MDELIRKLVGFARGAWRYRWWGMLLAWVAGIAGAVGVYLLPDKYEASARIYVDTQSVLAPLMAGLTVPNDVNQQVTMLSKTLISRPNVEKLIRMADLDLNAKTKNQREELVDRVTKTLKISSVGKDNLYTISYMDEKPDRAKRTVQSLVSIFIESGLGDKRKDTESARRFIEDQIKNYADKLDEAETRLKEFKLKNLALLGDSAKDTIGTMREIGDRLRQAQLELREAENSRDAIKKQLAGEHPGGASSEPDKPSTPELDSRIDSLKKQLDDLLRNYTDKHPDVQGTRRVLAELERQRADEIKAKKAATTSVSGVNSTNPVYQQLKISLTDAEARVAQLKTRVGEYSARSTQAQELMRMAPQIEQELAQLNRDYEIHKKEYDQLVGRRESANISAQMESVAGVADFRLIDPPSVPSKPSAPNRIMLMPVVGFLALLVGLALSILLDQVRPAFFDSRALRETTGLPILGSVSVTPSPDRKQRERRSKWLFMGATASLLSLHLGLTVVMIWLGR</sequence>
<keyword evidence="2" id="KW-1003">Cell membrane</keyword>
<evidence type="ECO:0000256" key="8">
    <source>
        <dbReference type="SAM" id="Phobius"/>
    </source>
</evidence>
<dbReference type="Pfam" id="PF02706">
    <property type="entry name" value="Wzz"/>
    <property type="match status" value="1"/>
</dbReference>
<dbReference type="InterPro" id="IPR014345">
    <property type="entry name" value="XrtA_polysacc_chain"/>
</dbReference>
<feature type="coiled-coil region" evidence="6">
    <location>
        <begin position="322"/>
        <end position="387"/>
    </location>
</feature>
<evidence type="ECO:0000259" key="9">
    <source>
        <dbReference type="Pfam" id="PF02706"/>
    </source>
</evidence>
<keyword evidence="12" id="KW-1185">Reference proteome</keyword>
<dbReference type="EMBL" id="BAABLD010000005">
    <property type="protein sequence ID" value="GAA5160639.1"/>
    <property type="molecule type" value="Genomic_DNA"/>
</dbReference>
<evidence type="ECO:0000313" key="12">
    <source>
        <dbReference type="Proteomes" id="UP001500547"/>
    </source>
</evidence>
<dbReference type="InterPro" id="IPR003856">
    <property type="entry name" value="LPS_length_determ_N"/>
</dbReference>
<evidence type="ECO:0000259" key="10">
    <source>
        <dbReference type="Pfam" id="PF13807"/>
    </source>
</evidence>
<evidence type="ECO:0000256" key="7">
    <source>
        <dbReference type="SAM" id="MobiDB-lite"/>
    </source>
</evidence>
<dbReference type="Pfam" id="PF13807">
    <property type="entry name" value="GNVR"/>
    <property type="match status" value="1"/>
</dbReference>
<keyword evidence="3 8" id="KW-0812">Transmembrane</keyword>
<evidence type="ECO:0000256" key="3">
    <source>
        <dbReference type="ARBA" id="ARBA00022692"/>
    </source>
</evidence>
<evidence type="ECO:0000256" key="6">
    <source>
        <dbReference type="SAM" id="Coils"/>
    </source>
</evidence>
<organism evidence="11 12">
    <name type="scientific">Viridibacterium curvum</name>
    <dbReference type="NCBI Taxonomy" id="1101404"/>
    <lineage>
        <taxon>Bacteria</taxon>
        <taxon>Pseudomonadati</taxon>
        <taxon>Pseudomonadota</taxon>
        <taxon>Betaproteobacteria</taxon>
        <taxon>Rhodocyclales</taxon>
        <taxon>Rhodocyclaceae</taxon>
        <taxon>Viridibacterium</taxon>
    </lineage>
</organism>
<evidence type="ECO:0000256" key="1">
    <source>
        <dbReference type="ARBA" id="ARBA00004651"/>
    </source>
</evidence>
<accession>A0ABP9QEK8</accession>
<name>A0ABP9QEK8_9RHOO</name>
<dbReference type="NCBIfam" id="TIGR03007">
    <property type="entry name" value="pepcterm_ChnLen"/>
    <property type="match status" value="1"/>
</dbReference>
<dbReference type="PANTHER" id="PTHR32309:SF13">
    <property type="entry name" value="FERRIC ENTEROBACTIN TRANSPORT PROTEIN FEPE"/>
    <property type="match status" value="1"/>
</dbReference>
<keyword evidence="4 8" id="KW-1133">Transmembrane helix</keyword>
<feature type="region of interest" description="Disordered" evidence="7">
    <location>
        <begin position="240"/>
        <end position="260"/>
    </location>
</feature>
<feature type="domain" description="Polysaccharide chain length determinant N-terminal" evidence="9">
    <location>
        <begin position="16"/>
        <end position="93"/>
    </location>
</feature>
<comment type="caution">
    <text evidence="11">The sequence shown here is derived from an EMBL/GenBank/DDBJ whole genome shotgun (WGS) entry which is preliminary data.</text>
</comment>
<dbReference type="PANTHER" id="PTHR32309">
    <property type="entry name" value="TYROSINE-PROTEIN KINASE"/>
    <property type="match status" value="1"/>
</dbReference>
<keyword evidence="6" id="KW-0175">Coiled coil</keyword>
<feature type="compositionally biased region" description="Basic and acidic residues" evidence="7">
    <location>
        <begin position="250"/>
        <end position="260"/>
    </location>
</feature>
<feature type="transmembrane region" description="Helical" evidence="8">
    <location>
        <begin position="424"/>
        <end position="445"/>
    </location>
</feature>
<dbReference type="InterPro" id="IPR032807">
    <property type="entry name" value="GNVR"/>
</dbReference>
<evidence type="ECO:0000313" key="11">
    <source>
        <dbReference type="EMBL" id="GAA5160639.1"/>
    </source>
</evidence>
<gene>
    <name evidence="11" type="ORF">GCM10025770_08550</name>
</gene>
<proteinExistence type="predicted"/>
<evidence type="ECO:0000256" key="4">
    <source>
        <dbReference type="ARBA" id="ARBA00022989"/>
    </source>
</evidence>
<dbReference type="Proteomes" id="UP001500547">
    <property type="component" value="Unassembled WGS sequence"/>
</dbReference>
<evidence type="ECO:0000256" key="2">
    <source>
        <dbReference type="ARBA" id="ARBA00022475"/>
    </source>
</evidence>
<reference evidence="12" key="1">
    <citation type="journal article" date="2019" name="Int. J. Syst. Evol. Microbiol.">
        <title>The Global Catalogue of Microorganisms (GCM) 10K type strain sequencing project: providing services to taxonomists for standard genome sequencing and annotation.</title>
        <authorList>
            <consortium name="The Broad Institute Genomics Platform"/>
            <consortium name="The Broad Institute Genome Sequencing Center for Infectious Disease"/>
            <person name="Wu L."/>
            <person name="Ma J."/>
        </authorList>
    </citation>
    <scope>NUCLEOTIDE SEQUENCE [LARGE SCALE GENOMIC DNA]</scope>
    <source>
        <strain evidence="12">JCM 18715</strain>
    </source>
</reference>
<comment type="subcellular location">
    <subcellularLocation>
        <location evidence="1">Cell membrane</location>
        <topology evidence="1">Multi-pass membrane protein</topology>
    </subcellularLocation>
</comment>
<keyword evidence="5 8" id="KW-0472">Membrane</keyword>
<protein>
    <submittedName>
        <fullName evidence="11">Wzz/FepE/Etk N-terminal domain-containing protein</fullName>
    </submittedName>
</protein>
<feature type="domain" description="Tyrosine-protein kinase G-rich" evidence="10">
    <location>
        <begin position="363"/>
        <end position="443"/>
    </location>
</feature>
<feature type="transmembrane region" description="Helical" evidence="8">
    <location>
        <begin position="487"/>
        <end position="510"/>
    </location>
</feature>
<evidence type="ECO:0000256" key="5">
    <source>
        <dbReference type="ARBA" id="ARBA00023136"/>
    </source>
</evidence>
<dbReference type="InterPro" id="IPR050445">
    <property type="entry name" value="Bact_polysacc_biosynth/exp"/>
</dbReference>
<feature type="transmembrane region" description="Helical" evidence="8">
    <location>
        <begin position="20"/>
        <end position="40"/>
    </location>
</feature>